<organism evidence="2 3">
    <name type="scientific">Belliella aquatica</name>
    <dbReference type="NCBI Taxonomy" id="1323734"/>
    <lineage>
        <taxon>Bacteria</taxon>
        <taxon>Pseudomonadati</taxon>
        <taxon>Bacteroidota</taxon>
        <taxon>Cytophagia</taxon>
        <taxon>Cytophagales</taxon>
        <taxon>Cyclobacteriaceae</taxon>
        <taxon>Belliella</taxon>
    </lineage>
</organism>
<evidence type="ECO:0000313" key="3">
    <source>
        <dbReference type="Proteomes" id="UP000635885"/>
    </source>
</evidence>
<evidence type="ECO:0000256" key="1">
    <source>
        <dbReference type="SAM" id="Phobius"/>
    </source>
</evidence>
<evidence type="ECO:0008006" key="4">
    <source>
        <dbReference type="Google" id="ProtNLM"/>
    </source>
</evidence>
<reference evidence="3" key="1">
    <citation type="journal article" date="2019" name="Int. J. Syst. Evol. Microbiol.">
        <title>The Global Catalogue of Microorganisms (GCM) 10K type strain sequencing project: providing services to taxonomists for standard genome sequencing and annotation.</title>
        <authorList>
            <consortium name="The Broad Institute Genomics Platform"/>
            <consortium name="The Broad Institute Genome Sequencing Center for Infectious Disease"/>
            <person name="Wu L."/>
            <person name="Ma J."/>
        </authorList>
    </citation>
    <scope>NUCLEOTIDE SEQUENCE [LARGE SCALE GENOMIC DNA]</scope>
    <source>
        <strain evidence="3">CGMCC 1.12479</strain>
    </source>
</reference>
<dbReference type="EMBL" id="BMFD01000003">
    <property type="protein sequence ID" value="GGC34577.1"/>
    <property type="molecule type" value="Genomic_DNA"/>
</dbReference>
<name>A0ABQ1M7W1_9BACT</name>
<dbReference type="Proteomes" id="UP000635885">
    <property type="component" value="Unassembled WGS sequence"/>
</dbReference>
<dbReference type="RefSeq" id="WP_188440693.1">
    <property type="nucleotide sequence ID" value="NZ_BMFD01000003.1"/>
</dbReference>
<accession>A0ABQ1M7W1</accession>
<gene>
    <name evidence="2" type="ORF">GCM10010993_11900</name>
</gene>
<evidence type="ECO:0000313" key="2">
    <source>
        <dbReference type="EMBL" id="GGC34577.1"/>
    </source>
</evidence>
<keyword evidence="3" id="KW-1185">Reference proteome</keyword>
<keyword evidence="1" id="KW-1133">Transmembrane helix</keyword>
<proteinExistence type="predicted"/>
<protein>
    <recommendedName>
        <fullName evidence="4">DUF4178 domain-containing protein</fullName>
    </recommendedName>
</protein>
<keyword evidence="1" id="KW-0472">Membrane</keyword>
<keyword evidence="1" id="KW-0812">Transmembrane</keyword>
<sequence>MIVKLISDYGQREKTISKNAELANVIELIDQLDWIFFYQIVIEKDSNNWIEIGGSLFQDGFAVILEENGESTILDKAPENIKQIKTVARYYFEDKIHEIKNLLQKKLDHDLISVHNLKPVSKPNQYFSIVVLMIIVSIFTLNLWFFGFLDGVHLLLSKTEYAKAEVIKEKLILRKGTYYAKKIEFKYQVEGVDYTGNINAGNRRANINVGDFIKIEYKLKDPTIYSYVGKYVKIRPSIKSNSIEAKRVKDSIY</sequence>
<comment type="caution">
    <text evidence="2">The sequence shown here is derived from an EMBL/GenBank/DDBJ whole genome shotgun (WGS) entry which is preliminary data.</text>
</comment>
<feature type="transmembrane region" description="Helical" evidence="1">
    <location>
        <begin position="126"/>
        <end position="149"/>
    </location>
</feature>